<name>A0A5E4QU14_9NEOP</name>
<feature type="compositionally biased region" description="Basic and acidic residues" evidence="1">
    <location>
        <begin position="1311"/>
        <end position="1322"/>
    </location>
</feature>
<evidence type="ECO:0000313" key="2">
    <source>
        <dbReference type="EMBL" id="VVD01856.1"/>
    </source>
</evidence>
<feature type="compositionally biased region" description="Polar residues" evidence="1">
    <location>
        <begin position="756"/>
        <end position="780"/>
    </location>
</feature>
<reference evidence="2 3" key="1">
    <citation type="submission" date="2017-07" db="EMBL/GenBank/DDBJ databases">
        <authorList>
            <person name="Talla V."/>
            <person name="Backstrom N."/>
        </authorList>
    </citation>
    <scope>NUCLEOTIDE SEQUENCE [LARGE SCALE GENOMIC DNA]</scope>
</reference>
<feature type="compositionally biased region" description="Basic and acidic residues" evidence="1">
    <location>
        <begin position="816"/>
        <end position="833"/>
    </location>
</feature>
<dbReference type="Proteomes" id="UP000324832">
    <property type="component" value="Unassembled WGS sequence"/>
</dbReference>
<feature type="compositionally biased region" description="Polar residues" evidence="1">
    <location>
        <begin position="1278"/>
        <end position="1293"/>
    </location>
</feature>
<sequence>MALPPFPPQDLAKLVLGYLAEEQLMTAYDEFLQESPYLDVFRNEFDRIFMTSLRSILAEYRAIKIYVETCKPHSLRKKLFQCSNLLEVVKCLVSLIDPYKLQVQESYEKPSCTKQPEISKSSLISDCDVCNSMNLSNCVCKHKNSNIELSTKQNPSSGLEMVAESVEATPLAELPGDCKEASAVPCISLSSVPIGDNICTNVLYNPISVADIHSQSVHSLQVNKDPLKDEFNSILQKICNKSSTTDTEIESIVSNGNLASNVCQSKGFKEFASGVAGSDNNMRLPDYKTPIHIPIAPKPNISPITNIKGPPEVQELYPNNSNMRNSLDVNRAHDSKVTILSDVKVDKCYPCTSFKPTSSTPLMQMKTMLINGTPAYTKKSQISKMSSYSKDEIMAMPTIIIVPSSGPHKCITSQQVAGSNRQNCNTTAQMNVKTTVTKAPVPDLMPLTVNVSSVDIVPTQSIQLDTSSAVLQTVTKSNGIGLIKTVDTVVHASLPKENTVLDKIGTPHVLPPVRKSSSTPRRTSHVRVLDFATPRRILDHEKIPNNDDVVIICDSPKTTETKSCNTNIIKPVINISQPEAKVKTTKQNSFVKKRNWDDDLRGLLASCDTMIEQSLPKKNKKTKNKCGSNDRPEKKKQALKKGGTVKVSVSENESNKLNSDVVEIDRKNVPVSRVKDTLKDNNNTNNCEDLIETPETERLCLQNEIGAKLNISDLLETPYKQAIYDIQMGTPRFLGPELLDEPVSDIKIMNIPTPRFLTTPQPAQATPSYSSRPTDYSSGGSYYKPDDDYIHIPIEAELNNIEVPNVKNKSSSIENGPKDEKYENKDKSEDKGKSSKGRPVRKCTKNVSYYNSPNINVSDNDKQDKLKSGSLLSVKKDTNRPKPKVGKNNKDKENIKCKNKSPCKKDSSKIFLKIKPRRVTPIKDVSKNKVSPSRCRKKSVSKDKTEYTNETESLAPIKSRRKSSTPRKLHCTKLLNSSNNNNNLPDTFQSRDSVDLHEDAHDVSNADHAQKSLRRLDDKPKNKTPNKTDTDSQENTTKESDDIITKIKEYIEDTIDTVNPFMNERTGNLQNDLIKRGFDVETARILERDLLDTPPIQDGAVQSTSGENTEYNSNKSQQMLVTNKEQITLSKADACMGSYAADDEDDDVEDLDFTVHENNLDCNNFFNCVFDENNSQIKSDITVLKDKFSMEVCIDDGVTIRLRAIDFKVLFEQDAQNVPSYDVKETESAVNSICNIDKLYTPIKDHKAKCFEIFDSTLTSIDTPLKANSPTSKEHENTSTSVVFENDNLSVSRMENKKRKRLQSGADDNASENKKSKPDKQYLLDPANIQNIDIESVLSKLHGP</sequence>
<protein>
    <recommendedName>
        <fullName evidence="4">LisH domain-containing protein</fullName>
    </recommendedName>
</protein>
<proteinExistence type="predicted"/>
<feature type="region of interest" description="Disordered" evidence="1">
    <location>
        <begin position="922"/>
        <end position="968"/>
    </location>
</feature>
<feature type="region of interest" description="Disordered" evidence="1">
    <location>
        <begin position="807"/>
        <end position="908"/>
    </location>
</feature>
<evidence type="ECO:0008006" key="4">
    <source>
        <dbReference type="Google" id="ProtNLM"/>
    </source>
</evidence>
<organism evidence="2 3">
    <name type="scientific">Leptidea sinapis</name>
    <dbReference type="NCBI Taxonomy" id="189913"/>
    <lineage>
        <taxon>Eukaryota</taxon>
        <taxon>Metazoa</taxon>
        <taxon>Ecdysozoa</taxon>
        <taxon>Arthropoda</taxon>
        <taxon>Hexapoda</taxon>
        <taxon>Insecta</taxon>
        <taxon>Pterygota</taxon>
        <taxon>Neoptera</taxon>
        <taxon>Endopterygota</taxon>
        <taxon>Lepidoptera</taxon>
        <taxon>Glossata</taxon>
        <taxon>Ditrysia</taxon>
        <taxon>Papilionoidea</taxon>
        <taxon>Pieridae</taxon>
        <taxon>Dismorphiinae</taxon>
        <taxon>Leptidea</taxon>
    </lineage>
</organism>
<feature type="compositionally biased region" description="Polar residues" evidence="1">
    <location>
        <begin position="845"/>
        <end position="858"/>
    </location>
</feature>
<evidence type="ECO:0000313" key="3">
    <source>
        <dbReference type="Proteomes" id="UP000324832"/>
    </source>
</evidence>
<feature type="region of interest" description="Disordered" evidence="1">
    <location>
        <begin position="1264"/>
        <end position="1324"/>
    </location>
</feature>
<accession>A0A5E4QU14</accession>
<feature type="compositionally biased region" description="Basic residues" evidence="1">
    <location>
        <begin position="834"/>
        <end position="844"/>
    </location>
</feature>
<gene>
    <name evidence="2" type="ORF">LSINAPIS_LOCUS12180</name>
</gene>
<dbReference type="EMBL" id="FZQP02005555">
    <property type="protein sequence ID" value="VVD01856.1"/>
    <property type="molecule type" value="Genomic_DNA"/>
</dbReference>
<feature type="region of interest" description="Disordered" evidence="1">
    <location>
        <begin position="615"/>
        <end position="652"/>
    </location>
</feature>
<feature type="region of interest" description="Disordered" evidence="1">
    <location>
        <begin position="1002"/>
        <end position="1041"/>
    </location>
</feature>
<feature type="region of interest" description="Disordered" evidence="1">
    <location>
        <begin position="754"/>
        <end position="782"/>
    </location>
</feature>
<feature type="compositionally biased region" description="Basic residues" evidence="1">
    <location>
        <begin position="958"/>
        <end position="968"/>
    </location>
</feature>
<keyword evidence="3" id="KW-1185">Reference proteome</keyword>
<evidence type="ECO:0000256" key="1">
    <source>
        <dbReference type="SAM" id="MobiDB-lite"/>
    </source>
</evidence>